<protein>
    <submittedName>
        <fullName evidence="3">Cysteine-rich tail protein 1</fullName>
    </submittedName>
</protein>
<reference key="1">
    <citation type="submission" date="2019-01" db="UniProtKB">
        <authorList>
            <consortium name="RefSeq"/>
        </authorList>
    </citation>
    <scope>IDENTIFICATION</scope>
</reference>
<dbReference type="InterPro" id="IPR018904">
    <property type="entry name" value="UPF0574"/>
</dbReference>
<dbReference type="PANTHER" id="PTHR37879:SF1">
    <property type="entry name" value="CYSTEINE-RICH TAIL PROTEIN 1"/>
    <property type="match status" value="1"/>
</dbReference>
<keyword evidence="2" id="KW-1185">Reference proteome</keyword>
<reference evidence="2" key="2">
    <citation type="submission" date="2025-05" db="UniProtKB">
        <authorList>
            <consortium name="RefSeq"/>
        </authorList>
    </citation>
    <scope>NUCLEOTIDE SEQUENCE [LARGE SCALE GENOMIC DNA]</scope>
</reference>
<accession>A0A3Q7RDK4</accession>
<evidence type="ECO:0000313" key="2">
    <source>
        <dbReference type="Proteomes" id="UP001652641"/>
    </source>
</evidence>
<reference evidence="3" key="3">
    <citation type="submission" date="2025-08" db="UniProtKB">
        <authorList>
            <consortium name="RefSeq"/>
        </authorList>
    </citation>
    <scope>IDENTIFICATION</scope>
    <source>
        <tissue evidence="3">Cell line</tissue>
    </source>
</reference>
<dbReference type="GeneID" id="112911402"/>
<dbReference type="Proteomes" id="UP001652641">
    <property type="component" value="Chromosome 2"/>
</dbReference>
<dbReference type="RefSeq" id="XP_025843707.1">
    <property type="nucleotide sequence ID" value="XM_025987922.2"/>
</dbReference>
<dbReference type="Pfam" id="PF10631">
    <property type="entry name" value="DUF2477"/>
    <property type="match status" value="1"/>
</dbReference>
<proteinExistence type="predicted"/>
<gene>
    <name evidence="3" type="primary">CYSRT1</name>
</gene>
<feature type="region of interest" description="Disordered" evidence="1">
    <location>
        <begin position="23"/>
        <end position="101"/>
    </location>
</feature>
<evidence type="ECO:0000313" key="3">
    <source>
        <dbReference type="RefSeq" id="XP_025843707.1"/>
    </source>
</evidence>
<dbReference type="CTD" id="375791"/>
<dbReference type="PANTHER" id="PTHR37879">
    <property type="entry name" value="CYSTEINE-RICH TAIL PROTEIN 1"/>
    <property type="match status" value="1"/>
</dbReference>
<dbReference type="AlphaFoldDB" id="A0A3Q7RDK4"/>
<feature type="compositionally biased region" description="Low complexity" evidence="1">
    <location>
        <begin position="70"/>
        <end position="81"/>
    </location>
</feature>
<evidence type="ECO:0000256" key="1">
    <source>
        <dbReference type="SAM" id="MobiDB-lite"/>
    </source>
</evidence>
<dbReference type="KEGG" id="vvp:112911402"/>
<name>A0A3Q7RDK4_VULVU</name>
<organism evidence="2 3">
    <name type="scientific">Vulpes vulpes</name>
    <name type="common">Red fox</name>
    <dbReference type="NCBI Taxonomy" id="9627"/>
    <lineage>
        <taxon>Eukaryota</taxon>
        <taxon>Metazoa</taxon>
        <taxon>Chordata</taxon>
        <taxon>Craniata</taxon>
        <taxon>Vertebrata</taxon>
        <taxon>Euteleostomi</taxon>
        <taxon>Mammalia</taxon>
        <taxon>Eutheria</taxon>
        <taxon>Laurasiatheria</taxon>
        <taxon>Carnivora</taxon>
        <taxon>Caniformia</taxon>
        <taxon>Canidae</taxon>
        <taxon>Vulpes</taxon>
    </lineage>
</organism>
<sequence length="141" mass="15040">MDPHEMVVKNPYAQVSIPRAHLRPDLGQQLEAAPSSWESQPLPAGSCPSEPTRLLQPTEEAPGSKDAKGAKGATQTQGQQAWLQPGNPYGSGQHPAGLTYAGRPPMGRGDDIAHHCCCCPCCSCCHCPRFCRCHSCCCIVS</sequence>